<dbReference type="CDD" id="cd09274">
    <property type="entry name" value="RNase_HI_RT_Ty3"/>
    <property type="match status" value="1"/>
</dbReference>
<evidence type="ECO:0000256" key="2">
    <source>
        <dbReference type="ARBA" id="ARBA00022679"/>
    </source>
</evidence>
<evidence type="ECO:0000313" key="9">
    <source>
        <dbReference type="EMBL" id="KRX33020.1"/>
    </source>
</evidence>
<dbReference type="Gene3D" id="3.30.70.270">
    <property type="match status" value="2"/>
</dbReference>
<reference evidence="9 10" key="1">
    <citation type="submission" date="2015-01" db="EMBL/GenBank/DDBJ databases">
        <title>Evolution of Trichinella species and genotypes.</title>
        <authorList>
            <person name="Korhonen P.K."/>
            <person name="Edoardo P."/>
            <person name="Giuseppe L.R."/>
            <person name="Gasser R.B."/>
        </authorList>
    </citation>
    <scope>NUCLEOTIDE SEQUENCE [LARGE SCALE GENOMIC DNA]</scope>
    <source>
        <strain evidence="9">ISS417</strain>
    </source>
</reference>
<keyword evidence="4" id="KW-0540">Nuclease</keyword>
<dbReference type="EMBL" id="JYDJ01000951">
    <property type="protein sequence ID" value="KRX33020.1"/>
    <property type="molecule type" value="Genomic_DNA"/>
</dbReference>
<dbReference type="GO" id="GO:0003964">
    <property type="term" value="F:RNA-directed DNA polymerase activity"/>
    <property type="evidence" value="ECO:0007669"/>
    <property type="project" value="UniProtKB-KW"/>
</dbReference>
<dbReference type="PANTHER" id="PTHR37984:SF12">
    <property type="entry name" value="RIBONUCLEASE H"/>
    <property type="match status" value="1"/>
</dbReference>
<dbReference type="InterPro" id="IPR050951">
    <property type="entry name" value="Retrovirus_Pol_polyprotein"/>
</dbReference>
<dbReference type="CDD" id="cd01647">
    <property type="entry name" value="RT_LTR"/>
    <property type="match status" value="1"/>
</dbReference>
<dbReference type="FunFam" id="3.30.70.270:FF:000020">
    <property type="entry name" value="Transposon Tf2-6 polyprotein-like Protein"/>
    <property type="match status" value="1"/>
</dbReference>
<keyword evidence="2" id="KW-0808">Transferase</keyword>
<keyword evidence="6" id="KW-0378">Hydrolase</keyword>
<evidence type="ECO:0000259" key="8">
    <source>
        <dbReference type="PROSITE" id="PS50878"/>
    </source>
</evidence>
<evidence type="ECO:0000256" key="1">
    <source>
        <dbReference type="ARBA" id="ARBA00012493"/>
    </source>
</evidence>
<dbReference type="SUPFAM" id="SSF56672">
    <property type="entry name" value="DNA/RNA polymerases"/>
    <property type="match status" value="1"/>
</dbReference>
<comment type="caution">
    <text evidence="9">The sequence shown here is derived from an EMBL/GenBank/DDBJ whole genome shotgun (WGS) entry which is preliminary data.</text>
</comment>
<feature type="domain" description="Reverse transcriptase" evidence="8">
    <location>
        <begin position="1"/>
        <end position="284"/>
    </location>
</feature>
<feature type="non-terminal residue" evidence="9">
    <location>
        <position position="479"/>
    </location>
</feature>
<protein>
    <recommendedName>
        <fullName evidence="1">RNA-directed DNA polymerase</fullName>
        <ecNumber evidence="1">2.7.7.49</ecNumber>
    </recommendedName>
</protein>
<dbReference type="PROSITE" id="PS50878">
    <property type="entry name" value="RT_POL"/>
    <property type="match status" value="1"/>
</dbReference>
<evidence type="ECO:0000256" key="4">
    <source>
        <dbReference type="ARBA" id="ARBA00022722"/>
    </source>
</evidence>
<keyword evidence="7" id="KW-0695">RNA-directed DNA polymerase</keyword>
<dbReference type="STRING" id="144512.A0A0V0T229"/>
<dbReference type="InterPro" id="IPR000477">
    <property type="entry name" value="RT_dom"/>
</dbReference>
<dbReference type="OrthoDB" id="5920460at2759"/>
<dbReference type="Pfam" id="PF00078">
    <property type="entry name" value="RVT_1"/>
    <property type="match status" value="1"/>
</dbReference>
<dbReference type="InterPro" id="IPR043502">
    <property type="entry name" value="DNA/RNA_pol_sf"/>
</dbReference>
<dbReference type="GO" id="GO:0016787">
    <property type="term" value="F:hydrolase activity"/>
    <property type="evidence" value="ECO:0007669"/>
    <property type="project" value="UniProtKB-KW"/>
</dbReference>
<keyword evidence="10" id="KW-1185">Reference proteome</keyword>
<dbReference type="Gene3D" id="3.10.10.10">
    <property type="entry name" value="HIV Type 1 Reverse Transcriptase, subunit A, domain 1"/>
    <property type="match status" value="1"/>
</dbReference>
<dbReference type="Proteomes" id="UP000055048">
    <property type="component" value="Unassembled WGS sequence"/>
</dbReference>
<dbReference type="AlphaFoldDB" id="A0A0V0T229"/>
<evidence type="ECO:0000313" key="10">
    <source>
        <dbReference type="Proteomes" id="UP000055048"/>
    </source>
</evidence>
<keyword evidence="3" id="KW-0548">Nucleotidyltransferase</keyword>
<sequence length="479" mass="53564">MEIDTGSEYTILSECVFRKLSQGRKIRLEPIALKLATFQRELFEPLGIHLSGVHHLMSTPPQISEVLRKYQFVFTEELGMYVGKPVSLDLDPNVTPICMKARKVPFALREKIDAELDRLVEQGVLEPVDHLVWSTPIVTPVKPDGTGKHADPIPAVNQLLASLSGGKVFAKLDLAQAYQQLTVDDATADTQTIITHRGTFRVKRLQFGISAAPGIFQNVIDKTVTGIQGVLPYFDDILIAASDEKELANRLETVLHRFAKAGLRIKSDKCKFCLPRVEFLGFEIDATGIHPAKAKVQAIQDAPTPKNKQQLQAFLGLLNFYHSFLKDKATVAEPLHRLLDKKARWTWTSKHGKAFGDTCDASPHGIGAVLCHKLSSTQEIPIAFYSRTLSATERNYAQIDKEALAVIAGVKKFHEYLYGRQFTIMTDHKPLLGLFVPKKETPQILSPRMLRWSILLNAYDYTINYRPGKEIANADALSR</sequence>
<evidence type="ECO:0000256" key="6">
    <source>
        <dbReference type="ARBA" id="ARBA00022801"/>
    </source>
</evidence>
<dbReference type="Pfam" id="PF17917">
    <property type="entry name" value="RT_RNaseH"/>
    <property type="match status" value="1"/>
</dbReference>
<name>A0A0V0T229_9BILA</name>
<proteinExistence type="predicted"/>
<dbReference type="PANTHER" id="PTHR37984">
    <property type="entry name" value="PROTEIN CBG26694"/>
    <property type="match status" value="1"/>
</dbReference>
<dbReference type="InterPro" id="IPR043128">
    <property type="entry name" value="Rev_trsase/Diguanyl_cyclase"/>
</dbReference>
<gene>
    <name evidence="9" type="primary">pol</name>
    <name evidence="9" type="ORF">T05_11496</name>
</gene>
<evidence type="ECO:0000256" key="5">
    <source>
        <dbReference type="ARBA" id="ARBA00022759"/>
    </source>
</evidence>
<organism evidence="9 10">
    <name type="scientific">Trichinella murrelli</name>
    <dbReference type="NCBI Taxonomy" id="144512"/>
    <lineage>
        <taxon>Eukaryota</taxon>
        <taxon>Metazoa</taxon>
        <taxon>Ecdysozoa</taxon>
        <taxon>Nematoda</taxon>
        <taxon>Enoplea</taxon>
        <taxon>Dorylaimia</taxon>
        <taxon>Trichinellida</taxon>
        <taxon>Trichinellidae</taxon>
        <taxon>Trichinella</taxon>
    </lineage>
</organism>
<evidence type="ECO:0000256" key="3">
    <source>
        <dbReference type="ARBA" id="ARBA00022695"/>
    </source>
</evidence>
<dbReference type="GO" id="GO:0004519">
    <property type="term" value="F:endonuclease activity"/>
    <property type="evidence" value="ECO:0007669"/>
    <property type="project" value="UniProtKB-KW"/>
</dbReference>
<dbReference type="FunFam" id="3.10.20.370:FF:000001">
    <property type="entry name" value="Retrovirus-related Pol polyprotein from transposon 17.6-like protein"/>
    <property type="match status" value="1"/>
</dbReference>
<evidence type="ECO:0000256" key="7">
    <source>
        <dbReference type="ARBA" id="ARBA00022918"/>
    </source>
</evidence>
<dbReference type="EC" id="2.7.7.49" evidence="1"/>
<dbReference type="InterPro" id="IPR041373">
    <property type="entry name" value="RT_RNaseH"/>
</dbReference>
<keyword evidence="5" id="KW-0255">Endonuclease</keyword>
<accession>A0A0V0T229</accession>